<gene>
    <name evidence="6" type="ORF">GCM10011506_18630</name>
</gene>
<feature type="domain" description="Cellulase Ig-like" evidence="5">
    <location>
        <begin position="276"/>
        <end position="359"/>
    </location>
</feature>
<dbReference type="InterPro" id="IPR001701">
    <property type="entry name" value="Glyco_hydro_9"/>
</dbReference>
<comment type="similarity">
    <text evidence="1">Belongs to the glycosyl hydrolase 9 (cellulase E) family.</text>
</comment>
<dbReference type="Gene3D" id="1.50.10.10">
    <property type="match status" value="1"/>
</dbReference>
<dbReference type="SUPFAM" id="SSF81296">
    <property type="entry name" value="E set domains"/>
    <property type="match status" value="1"/>
</dbReference>
<evidence type="ECO:0008006" key="8">
    <source>
        <dbReference type="Google" id="ProtNLM"/>
    </source>
</evidence>
<evidence type="ECO:0000313" key="7">
    <source>
        <dbReference type="Proteomes" id="UP000636010"/>
    </source>
</evidence>
<evidence type="ECO:0000259" key="5">
    <source>
        <dbReference type="Pfam" id="PF02927"/>
    </source>
</evidence>
<dbReference type="InterPro" id="IPR008928">
    <property type="entry name" value="6-hairpin_glycosidase_sf"/>
</dbReference>
<dbReference type="SUPFAM" id="SSF48208">
    <property type="entry name" value="Six-hairpin glycosidases"/>
    <property type="match status" value="1"/>
</dbReference>
<dbReference type="RefSeq" id="WP_188462639.1">
    <property type="nucleotide sequence ID" value="NZ_BAABHU010000005.1"/>
</dbReference>
<dbReference type="CDD" id="cd02850">
    <property type="entry name" value="E_set_Cellulase_N"/>
    <property type="match status" value="1"/>
</dbReference>
<dbReference type="EMBL" id="BMEC01000005">
    <property type="protein sequence ID" value="GGC33440.1"/>
    <property type="molecule type" value="Genomic_DNA"/>
</dbReference>
<protein>
    <recommendedName>
        <fullName evidence="8">Glycoside hydrolase</fullName>
    </recommendedName>
</protein>
<name>A0ABQ1M491_9BACT</name>
<dbReference type="InterPro" id="IPR013783">
    <property type="entry name" value="Ig-like_fold"/>
</dbReference>
<evidence type="ECO:0000256" key="3">
    <source>
        <dbReference type="ARBA" id="ARBA00023326"/>
    </source>
</evidence>
<keyword evidence="7" id="KW-1185">Reference proteome</keyword>
<keyword evidence="3" id="KW-0624">Polysaccharide degradation</keyword>
<reference evidence="7" key="1">
    <citation type="journal article" date="2019" name="Int. J. Syst. Evol. Microbiol.">
        <title>The Global Catalogue of Microorganisms (GCM) 10K type strain sequencing project: providing services to taxonomists for standard genome sequencing and annotation.</title>
        <authorList>
            <consortium name="The Broad Institute Genomics Platform"/>
            <consortium name="The Broad Institute Genome Sequencing Center for Infectious Disease"/>
            <person name="Wu L."/>
            <person name="Ma J."/>
        </authorList>
    </citation>
    <scope>NUCLEOTIDE SEQUENCE [LARGE SCALE GENOMIC DNA]</scope>
    <source>
        <strain evidence="7">CGMCC 1.10832</strain>
    </source>
</reference>
<dbReference type="Pfam" id="PF00759">
    <property type="entry name" value="Glyco_hydro_9"/>
    <property type="match status" value="1"/>
</dbReference>
<dbReference type="InterPro" id="IPR004197">
    <property type="entry name" value="Cellulase_Ig-like"/>
</dbReference>
<evidence type="ECO:0000256" key="2">
    <source>
        <dbReference type="ARBA" id="ARBA00023277"/>
    </source>
</evidence>
<evidence type="ECO:0000256" key="1">
    <source>
        <dbReference type="ARBA" id="ARBA00007072"/>
    </source>
</evidence>
<dbReference type="InterPro" id="IPR014756">
    <property type="entry name" value="Ig_E-set"/>
</dbReference>
<dbReference type="InterPro" id="IPR012341">
    <property type="entry name" value="6hp_glycosidase-like_sf"/>
</dbReference>
<feature type="domain" description="Glycoside hydrolase family 9" evidence="4">
    <location>
        <begin position="396"/>
        <end position="766"/>
    </location>
</feature>
<comment type="caution">
    <text evidence="6">The sequence shown here is derived from an EMBL/GenBank/DDBJ whole genome shotgun (WGS) entry which is preliminary data.</text>
</comment>
<proteinExistence type="inferred from homology"/>
<dbReference type="Pfam" id="PF02927">
    <property type="entry name" value="CelD_N"/>
    <property type="match status" value="1"/>
</dbReference>
<accession>A0ABQ1M491</accession>
<evidence type="ECO:0000313" key="6">
    <source>
        <dbReference type="EMBL" id="GGC33440.1"/>
    </source>
</evidence>
<dbReference type="Gene3D" id="2.60.40.10">
    <property type="entry name" value="Immunoglobulins"/>
    <property type="match status" value="1"/>
</dbReference>
<sequence>MKLKHFIHLIILFQFYVFSVSGQNSISEHFVLNELEYLQIRGVNVMLAHDFYPESHQGGVGIIQNGLRVATNGDLRLEQAPGQWQPVPKVGKRIVNREQQEISVKMAYPDPDKNRKGFNPIIYPDLDFSYTLKIKPKGESFEIIVDLDEPLPEEWVGKVGMNIELFPGILFGKSWYMDDDFGIFNRQANGPGAYNKEGGYELDVMSTGSELVVVPEDEKQTLSIKNLNENKLQLLDGRARHNNGWFIVRSLVPAGVTKNAIHWLVTPKALKNYLYKPVVQVSQVGYHPQQSKKAIIETDVNDQQINEATLMQVNKNGGFTEVLSQKPELWGKFLRYQYYTLDFSGVKEPGMYVVKYGNYTTEPFQISKDVFERNVWQPTLEYFLPVQMCHMRVADRYKVWHGRCHLDDARMAPTDLNHFDGYLQGKETLTSFKSGEMVPGLNVGAWHDAGDFDLRVESQAATIHGLSHIYEIFKVEYDNTSIDQESKSVEILQPDGKNDLLQQIEHGALSIVRGYQSMGRLYRGIIVPTLDQYVLLGDPVNHSDGKFFDPKNVNENIPIGEPGAPDDRWVFTEDNPGRELYTAAALAATSRALNEFNPGLAKDCKQIAIELWGKTDSNNPLHKISLAVELLRTTGDDKYLNFLVEHQKLIADNISQAGYIIAPVFSWVKNKPFKKKIKEAITAYYNEVTSLERKNPYGIPYEPNIWGAGWGIQNFGVKQYFLHTGFPDIFPNTYVLNAMNFILGVHPGVNTSSFASGVGSRSLTQAYGINRGDFHYTPGGIGSGTALIRPDFPELLEWPFLWQQTEYVLGGGTTDYILLVLAANQLLNSKKQ</sequence>
<evidence type="ECO:0000259" key="4">
    <source>
        <dbReference type="Pfam" id="PF00759"/>
    </source>
</evidence>
<organism evidence="6 7">
    <name type="scientific">Marivirga lumbricoides</name>
    <dbReference type="NCBI Taxonomy" id="1046115"/>
    <lineage>
        <taxon>Bacteria</taxon>
        <taxon>Pseudomonadati</taxon>
        <taxon>Bacteroidota</taxon>
        <taxon>Cytophagia</taxon>
        <taxon>Cytophagales</taxon>
        <taxon>Marivirgaceae</taxon>
        <taxon>Marivirga</taxon>
    </lineage>
</organism>
<keyword evidence="2" id="KW-0119">Carbohydrate metabolism</keyword>
<dbReference type="Proteomes" id="UP000636010">
    <property type="component" value="Unassembled WGS sequence"/>
</dbReference>